<organism evidence="16 17">
    <name type="scientific">Bacteriovorax stolpii</name>
    <name type="common">Bdellovibrio stolpii</name>
    <dbReference type="NCBI Taxonomy" id="960"/>
    <lineage>
        <taxon>Bacteria</taxon>
        <taxon>Pseudomonadati</taxon>
        <taxon>Bdellovibrionota</taxon>
        <taxon>Bacteriovoracia</taxon>
        <taxon>Bacteriovoracales</taxon>
        <taxon>Bacteriovoracaceae</taxon>
        <taxon>Bacteriovorax</taxon>
    </lineage>
</organism>
<dbReference type="InterPro" id="IPR050396">
    <property type="entry name" value="Glycosyltr_51/Transpeptidase"/>
</dbReference>
<dbReference type="SUPFAM" id="SSF53955">
    <property type="entry name" value="Lysozyme-like"/>
    <property type="match status" value="1"/>
</dbReference>
<dbReference type="InterPro" id="IPR012338">
    <property type="entry name" value="Beta-lactam/transpept-like"/>
</dbReference>
<keyword evidence="12" id="KW-0961">Cell wall biogenesis/degradation</keyword>
<evidence type="ECO:0000256" key="13">
    <source>
        <dbReference type="ARBA" id="ARBA00034000"/>
    </source>
</evidence>
<dbReference type="OrthoDB" id="9766909at2"/>
<keyword evidence="5" id="KW-0378">Hydrolase</keyword>
<dbReference type="GO" id="GO:0008955">
    <property type="term" value="F:peptidoglycan glycosyltransferase activity"/>
    <property type="evidence" value="ECO:0007669"/>
    <property type="project" value="UniProtKB-EC"/>
</dbReference>
<keyword evidence="9" id="KW-0573">Peptidoglycan synthesis</keyword>
<comment type="catalytic activity">
    <reaction evidence="14">
        <text>[GlcNAc-(1-&gt;4)-Mur2Ac(oyl-L-Ala-gamma-D-Glu-L-Lys-D-Ala-D-Ala)](n)-di-trans,octa-cis-undecaprenyl diphosphate + beta-D-GlcNAc-(1-&gt;4)-Mur2Ac(oyl-L-Ala-gamma-D-Glu-L-Lys-D-Ala-D-Ala)-di-trans,octa-cis-undecaprenyl diphosphate = [GlcNAc-(1-&gt;4)-Mur2Ac(oyl-L-Ala-gamma-D-Glu-L-Lys-D-Ala-D-Ala)](n+1)-di-trans,octa-cis-undecaprenyl diphosphate + di-trans,octa-cis-undecaprenyl diphosphate + H(+)</text>
        <dbReference type="Rhea" id="RHEA:23708"/>
        <dbReference type="Rhea" id="RHEA-COMP:9602"/>
        <dbReference type="Rhea" id="RHEA-COMP:9603"/>
        <dbReference type="ChEBI" id="CHEBI:15378"/>
        <dbReference type="ChEBI" id="CHEBI:58405"/>
        <dbReference type="ChEBI" id="CHEBI:60033"/>
        <dbReference type="ChEBI" id="CHEBI:78435"/>
        <dbReference type="EC" id="2.4.99.28"/>
    </reaction>
</comment>
<feature type="domain" description="Glycosyl transferase family 51" evidence="15">
    <location>
        <begin position="129"/>
        <end position="296"/>
    </location>
</feature>
<evidence type="ECO:0000313" key="16">
    <source>
        <dbReference type="EMBL" id="AUO00096.1"/>
    </source>
</evidence>
<keyword evidence="11" id="KW-0511">Multifunctional enzyme</keyword>
<dbReference type="InterPro" id="IPR023346">
    <property type="entry name" value="Lysozyme-like_dom_sf"/>
</dbReference>
<evidence type="ECO:0000256" key="14">
    <source>
        <dbReference type="ARBA" id="ARBA00049902"/>
    </source>
</evidence>
<dbReference type="RefSeq" id="WP_102245383.1">
    <property type="nucleotide sequence ID" value="NZ_CP025704.1"/>
</dbReference>
<evidence type="ECO:0000256" key="2">
    <source>
        <dbReference type="ARBA" id="ARBA00004752"/>
    </source>
</evidence>
<dbReference type="GO" id="GO:0006508">
    <property type="term" value="P:proteolysis"/>
    <property type="evidence" value="ECO:0007669"/>
    <property type="project" value="UniProtKB-KW"/>
</dbReference>
<dbReference type="Proteomes" id="UP000235584">
    <property type="component" value="Chromosome"/>
</dbReference>
<keyword evidence="17" id="KW-1185">Reference proteome</keyword>
<keyword evidence="5" id="KW-0645">Protease</keyword>
<sequence>MKQWAIRIFIFLLALLVLVTIGVYIFVKTTLNETSIALLEDKILKSYDPYITSYPLVTLEEGSLVKRDELQRFYLFTAEKNSFDDFMARSRESGAITDLKAIPGLLQINHDVSFKNLMSNDCVEIYCYQHYLPFEYIPSIFWKGLIGVEDQRYLDHFGVDLKSLFRAFVTNLKTMRYTQGGSTISQQLVKNLFFTNEKTFTRKLKEMVVSIYIETKFPKEKILEAYLNEVHWGALQGIKMKGVLSASLFYFGKKPADITPFEGAILIGLLKGPGYFHPLKKLERLQERADVVYKKLVQENFVPNDPSLIWKQADWDNWTARLKKLETARYHQSIWRTLNDQEPTLSEYEKFVLIQKVADVKSKINERFNDKFNTVDISVKVMLGPLSSDSWYSYYNRVERNKEKALSKERHQVGSTIKPIIYSVFEDLGRRMDEWVVTDPITLQLKSGPWTPREAHRNLPAQVTYTDALLKSLNRPVIRIASELGFPQVEEKLKPYFPELKTPLDQYPSELLGSMELSMSELRDVYANFIKTECGKIKNSERFMDQSVLQLLSDPNQTTVERAVDVVMQKLRFFGKTGTTNNGYDNWYVAFDGKNITLIWVGYEGERKTKSLGLYGATTAFDVFQNYYRDRGKRFQQFGCELVPN</sequence>
<reference evidence="16 17" key="1">
    <citation type="submission" date="2018-01" db="EMBL/GenBank/DDBJ databases">
        <title>Complete genome sequence of Bacteriovorax stolpii DSM12778.</title>
        <authorList>
            <person name="Tang B."/>
            <person name="Chang J."/>
        </authorList>
    </citation>
    <scope>NUCLEOTIDE SEQUENCE [LARGE SCALE GENOMIC DNA]</scope>
    <source>
        <strain evidence="16 17">DSM 12778</strain>
    </source>
</reference>
<evidence type="ECO:0000256" key="10">
    <source>
        <dbReference type="ARBA" id="ARBA00023136"/>
    </source>
</evidence>
<dbReference type="SUPFAM" id="SSF56601">
    <property type="entry name" value="beta-lactamase/transpeptidase-like"/>
    <property type="match status" value="1"/>
</dbReference>
<dbReference type="EMBL" id="CP025704">
    <property type="protein sequence ID" value="AUO00096.1"/>
    <property type="molecule type" value="Genomic_DNA"/>
</dbReference>
<evidence type="ECO:0000256" key="11">
    <source>
        <dbReference type="ARBA" id="ARBA00023268"/>
    </source>
</evidence>
<protein>
    <recommendedName>
        <fullName evidence="15">Glycosyl transferase family 51 domain-containing protein</fullName>
    </recommendedName>
</protein>
<comment type="pathway">
    <text evidence="2">Cell wall biogenesis; peptidoglycan biosynthesis.</text>
</comment>
<dbReference type="InterPro" id="IPR001264">
    <property type="entry name" value="Glyco_trans_51"/>
</dbReference>
<evidence type="ECO:0000259" key="15">
    <source>
        <dbReference type="Pfam" id="PF00912"/>
    </source>
</evidence>
<dbReference type="GO" id="GO:0009252">
    <property type="term" value="P:peptidoglycan biosynthetic process"/>
    <property type="evidence" value="ECO:0007669"/>
    <property type="project" value="UniProtKB-KW"/>
</dbReference>
<evidence type="ECO:0000256" key="8">
    <source>
        <dbReference type="ARBA" id="ARBA00022960"/>
    </source>
</evidence>
<keyword evidence="3" id="KW-1003">Cell membrane</keyword>
<dbReference type="Pfam" id="PF00912">
    <property type="entry name" value="Transgly"/>
    <property type="match status" value="1"/>
</dbReference>
<evidence type="ECO:0000256" key="6">
    <source>
        <dbReference type="ARBA" id="ARBA00022676"/>
    </source>
</evidence>
<dbReference type="PANTHER" id="PTHR32282:SF11">
    <property type="entry name" value="PENICILLIN-BINDING PROTEIN 1B"/>
    <property type="match status" value="1"/>
</dbReference>
<dbReference type="GO" id="GO:0009002">
    <property type="term" value="F:serine-type D-Ala-D-Ala carboxypeptidase activity"/>
    <property type="evidence" value="ECO:0007669"/>
    <property type="project" value="UniProtKB-EC"/>
</dbReference>
<keyword evidence="8" id="KW-0133">Cell shape</keyword>
<dbReference type="GO" id="GO:0030288">
    <property type="term" value="C:outer membrane-bounded periplasmic space"/>
    <property type="evidence" value="ECO:0007669"/>
    <property type="project" value="TreeGrafter"/>
</dbReference>
<keyword evidence="4" id="KW-0121">Carboxypeptidase</keyword>
<proteinExistence type="predicted"/>
<dbReference type="AlphaFoldDB" id="A0A2K9NYQ5"/>
<keyword evidence="6" id="KW-0328">Glycosyltransferase</keyword>
<dbReference type="KEGG" id="bsto:C0V70_18690"/>
<evidence type="ECO:0000256" key="1">
    <source>
        <dbReference type="ARBA" id="ARBA00004236"/>
    </source>
</evidence>
<dbReference type="GO" id="GO:0008360">
    <property type="term" value="P:regulation of cell shape"/>
    <property type="evidence" value="ECO:0007669"/>
    <property type="project" value="UniProtKB-KW"/>
</dbReference>
<keyword evidence="10" id="KW-0472">Membrane</keyword>
<dbReference type="InterPro" id="IPR036950">
    <property type="entry name" value="PBP_transglycosylase"/>
</dbReference>
<name>A0A2K9NYQ5_BACTC</name>
<evidence type="ECO:0000256" key="7">
    <source>
        <dbReference type="ARBA" id="ARBA00022679"/>
    </source>
</evidence>
<dbReference type="Gene3D" id="3.40.710.10">
    <property type="entry name" value="DD-peptidase/beta-lactamase superfamily"/>
    <property type="match status" value="2"/>
</dbReference>
<evidence type="ECO:0000256" key="5">
    <source>
        <dbReference type="ARBA" id="ARBA00022670"/>
    </source>
</evidence>
<evidence type="ECO:0000313" key="17">
    <source>
        <dbReference type="Proteomes" id="UP000235584"/>
    </source>
</evidence>
<dbReference type="GO" id="GO:0005886">
    <property type="term" value="C:plasma membrane"/>
    <property type="evidence" value="ECO:0007669"/>
    <property type="project" value="UniProtKB-SubCell"/>
</dbReference>
<dbReference type="GO" id="GO:0071555">
    <property type="term" value="P:cell wall organization"/>
    <property type="evidence" value="ECO:0007669"/>
    <property type="project" value="UniProtKB-KW"/>
</dbReference>
<comment type="catalytic activity">
    <reaction evidence="13">
        <text>Preferential cleavage: (Ac)2-L-Lys-D-Ala-|-D-Ala. Also transpeptidation of peptidyl-alanyl moieties that are N-acyl substituents of D-alanine.</text>
        <dbReference type="EC" id="3.4.16.4"/>
    </reaction>
</comment>
<dbReference type="PANTHER" id="PTHR32282">
    <property type="entry name" value="BINDING PROTEIN TRANSPEPTIDASE, PUTATIVE-RELATED"/>
    <property type="match status" value="1"/>
</dbReference>
<evidence type="ECO:0000256" key="12">
    <source>
        <dbReference type="ARBA" id="ARBA00023316"/>
    </source>
</evidence>
<evidence type="ECO:0000256" key="4">
    <source>
        <dbReference type="ARBA" id="ARBA00022645"/>
    </source>
</evidence>
<gene>
    <name evidence="16" type="ORF">C0V70_18690</name>
</gene>
<keyword evidence="7" id="KW-0808">Transferase</keyword>
<comment type="subcellular location">
    <subcellularLocation>
        <location evidence="1">Cell membrane</location>
    </subcellularLocation>
</comment>
<evidence type="ECO:0000256" key="9">
    <source>
        <dbReference type="ARBA" id="ARBA00022984"/>
    </source>
</evidence>
<dbReference type="Gene3D" id="1.10.3810.10">
    <property type="entry name" value="Biosynthetic peptidoglycan transglycosylase-like"/>
    <property type="match status" value="1"/>
</dbReference>
<accession>A0A2K9NYQ5</accession>
<evidence type="ECO:0000256" key="3">
    <source>
        <dbReference type="ARBA" id="ARBA00022475"/>
    </source>
</evidence>